<dbReference type="Gene3D" id="3.30.710.10">
    <property type="entry name" value="Potassium Channel Kv1.1, Chain A"/>
    <property type="match status" value="1"/>
</dbReference>
<evidence type="ECO:0008006" key="3">
    <source>
        <dbReference type="Google" id="ProtNLM"/>
    </source>
</evidence>
<dbReference type="EMBL" id="JBBBZM010000024">
    <property type="protein sequence ID" value="KAL0638264.1"/>
    <property type="molecule type" value="Genomic_DNA"/>
</dbReference>
<comment type="caution">
    <text evidence="1">The sequence shown here is derived from an EMBL/GenBank/DDBJ whole genome shotgun (WGS) entry which is preliminary data.</text>
</comment>
<dbReference type="Proteomes" id="UP001447188">
    <property type="component" value="Unassembled WGS sequence"/>
</dbReference>
<evidence type="ECO:0000313" key="1">
    <source>
        <dbReference type="EMBL" id="KAL0638264.1"/>
    </source>
</evidence>
<gene>
    <name evidence="1" type="ORF">Q9L58_002721</name>
</gene>
<dbReference type="InterPro" id="IPR011333">
    <property type="entry name" value="SKP1/BTB/POZ_sf"/>
</dbReference>
<reference evidence="1 2" key="1">
    <citation type="submission" date="2024-02" db="EMBL/GenBank/DDBJ databases">
        <title>Discinaceae phylogenomics.</title>
        <authorList>
            <person name="Dirks A.C."/>
            <person name="James T.Y."/>
        </authorList>
    </citation>
    <scope>NUCLEOTIDE SEQUENCE [LARGE SCALE GENOMIC DNA]</scope>
    <source>
        <strain evidence="1 2">ACD0624</strain>
    </source>
</reference>
<organism evidence="1 2">
    <name type="scientific">Discina gigas</name>
    <dbReference type="NCBI Taxonomy" id="1032678"/>
    <lineage>
        <taxon>Eukaryota</taxon>
        <taxon>Fungi</taxon>
        <taxon>Dikarya</taxon>
        <taxon>Ascomycota</taxon>
        <taxon>Pezizomycotina</taxon>
        <taxon>Pezizomycetes</taxon>
        <taxon>Pezizales</taxon>
        <taxon>Discinaceae</taxon>
        <taxon>Discina</taxon>
    </lineage>
</organism>
<name>A0ABR3GQT2_9PEZI</name>
<keyword evidence="2" id="KW-1185">Reference proteome</keyword>
<sequence length="360" mass="40115">MPDIHISPHGDVIISLPHQGDFPARFLVSSTALCTASPVFAAMLSPSSSFSEAVSLRSHNAIGNDLYVQNLSDDDPVALAVVLNAMHFQSLKVPRKVSVRQLMQLAIVCDKYNCAAVVKQWVALWVDGWTKSTVLSTQLQRLFIAWVFDVEEEFEFLTHALVSKIAFAFENDEALVGGEKKKKVCGLVKSNEGKREWFTCQLGEYAPSVVLDAMIKQRETAVRGILRVCKATLDKYSTPQVQCCHRSKTEQCDYTILAFLFKAFKNMGIMDFDHTAVADLSLERLVKDLGDIKIKHVTSEGTKEAKHSETCDPVKQMLLDLAVVMKEIVPLRLESFGRAEPAMSWETWEMALGVGVSRQT</sequence>
<proteinExistence type="predicted"/>
<protein>
    <recommendedName>
        <fullName evidence="3">BTB domain-containing protein</fullName>
    </recommendedName>
</protein>
<accession>A0ABR3GQT2</accession>
<evidence type="ECO:0000313" key="2">
    <source>
        <dbReference type="Proteomes" id="UP001447188"/>
    </source>
</evidence>